<evidence type="ECO:0000313" key="2">
    <source>
        <dbReference type="EMBL" id="CDZ87203.1"/>
    </source>
</evidence>
<feature type="region of interest" description="Disordered" evidence="1">
    <location>
        <begin position="53"/>
        <end position="80"/>
    </location>
</feature>
<evidence type="ECO:0000256" key="1">
    <source>
        <dbReference type="SAM" id="MobiDB-lite"/>
    </source>
</evidence>
<evidence type="ECO:0000313" key="3">
    <source>
        <dbReference type="Proteomes" id="UP000042997"/>
    </source>
</evidence>
<name>A0A098BEQ7_9NOCA</name>
<reference evidence="2 3" key="1">
    <citation type="journal article" date="2014" name="Genome Announc.">
        <title>Draft Genome Sequence of Propane- and Butane-Oxidizing Actinobacterium Rhodococcus ruber IEGM 231.</title>
        <authorList>
            <person name="Ivshina I.B."/>
            <person name="Kuyukina M.S."/>
            <person name="Krivoruchko A.V."/>
            <person name="Barbe V."/>
            <person name="Fischer C."/>
        </authorList>
    </citation>
    <scope>NUCLEOTIDE SEQUENCE [LARGE SCALE GENOMIC DNA]</scope>
</reference>
<dbReference type="Proteomes" id="UP000042997">
    <property type="component" value="Unassembled WGS sequence"/>
</dbReference>
<gene>
    <name evidence="2" type="ORF">RHRU231_230031</name>
</gene>
<proteinExistence type="predicted"/>
<dbReference type="EMBL" id="CCSD01000032">
    <property type="protein sequence ID" value="CDZ87203.1"/>
    <property type="molecule type" value="Genomic_DNA"/>
</dbReference>
<protein>
    <submittedName>
        <fullName evidence="2">Uncharacterized protein</fullName>
    </submittedName>
</protein>
<organism evidence="2 3">
    <name type="scientific">Rhodococcus ruber</name>
    <dbReference type="NCBI Taxonomy" id="1830"/>
    <lineage>
        <taxon>Bacteria</taxon>
        <taxon>Bacillati</taxon>
        <taxon>Actinomycetota</taxon>
        <taxon>Actinomycetes</taxon>
        <taxon>Mycobacteriales</taxon>
        <taxon>Nocardiaceae</taxon>
        <taxon>Rhodococcus</taxon>
    </lineage>
</organism>
<accession>A0A098BEQ7</accession>
<dbReference type="AlphaFoldDB" id="A0A098BEQ7"/>
<sequence length="93" mass="11055">MTQFSQWRHLRRIRRVPSPNTAAVRSAKQEIAVAADFLDRLHNWGCRHREREMATNRRASRQDAMQRVPGSPRTSRSLRPSFGRLRYGVRRVW</sequence>